<dbReference type="InterPro" id="IPR012902">
    <property type="entry name" value="N_methyl_site"/>
</dbReference>
<keyword evidence="4" id="KW-0488">Methylation</keyword>
<keyword evidence="3" id="KW-1003">Cell membrane</keyword>
<dbReference type="GO" id="GO:0015628">
    <property type="term" value="P:protein secretion by the type II secretion system"/>
    <property type="evidence" value="ECO:0007669"/>
    <property type="project" value="InterPro"/>
</dbReference>
<evidence type="ECO:0000256" key="7">
    <source>
        <dbReference type="ARBA" id="ARBA00022989"/>
    </source>
</evidence>
<dbReference type="Pfam" id="PF07963">
    <property type="entry name" value="N_methyl"/>
    <property type="match status" value="1"/>
</dbReference>
<feature type="transmembrane region" description="Helical" evidence="10">
    <location>
        <begin position="27"/>
        <end position="49"/>
    </location>
</feature>
<comment type="similarity">
    <text evidence="2">Belongs to the GSP I family.</text>
</comment>
<comment type="subcellular location">
    <subcellularLocation>
        <location evidence="1">Cell inner membrane</location>
        <topology evidence="1">Single-pass membrane protein</topology>
    </subcellularLocation>
</comment>
<evidence type="ECO:0000256" key="5">
    <source>
        <dbReference type="ARBA" id="ARBA00022519"/>
    </source>
</evidence>
<feature type="region of interest" description="Disordered" evidence="9">
    <location>
        <begin position="201"/>
        <end position="223"/>
    </location>
</feature>
<evidence type="ECO:0000256" key="2">
    <source>
        <dbReference type="ARBA" id="ARBA00008358"/>
    </source>
</evidence>
<keyword evidence="6 10" id="KW-0812">Transmembrane</keyword>
<evidence type="ECO:0000256" key="1">
    <source>
        <dbReference type="ARBA" id="ARBA00004377"/>
    </source>
</evidence>
<dbReference type="AlphaFoldDB" id="A0A369KQ36"/>
<evidence type="ECO:0000256" key="10">
    <source>
        <dbReference type="SAM" id="Phobius"/>
    </source>
</evidence>
<gene>
    <name evidence="11" type="ORF">DCC88_08975</name>
</gene>
<evidence type="ECO:0000256" key="3">
    <source>
        <dbReference type="ARBA" id="ARBA00022475"/>
    </source>
</evidence>
<dbReference type="EMBL" id="QOVW01000078">
    <property type="protein sequence ID" value="RDB35682.1"/>
    <property type="molecule type" value="Genomic_DNA"/>
</dbReference>
<dbReference type="GO" id="GO:0005886">
    <property type="term" value="C:plasma membrane"/>
    <property type="evidence" value="ECO:0007669"/>
    <property type="project" value="UniProtKB-SubCell"/>
</dbReference>
<dbReference type="NCBIfam" id="TIGR02532">
    <property type="entry name" value="IV_pilin_GFxxxE"/>
    <property type="match status" value="1"/>
</dbReference>
<protein>
    <submittedName>
        <fullName evidence="11">Type II secretion system protein</fullName>
    </submittedName>
</protein>
<dbReference type="Proteomes" id="UP000253934">
    <property type="component" value="Unassembled WGS sequence"/>
</dbReference>
<organism evidence="11 12">
    <name type="scientific">Spirobacillus cienkowskii</name>
    <dbReference type="NCBI Taxonomy" id="495820"/>
    <lineage>
        <taxon>Bacteria</taxon>
        <taxon>Pseudomonadati</taxon>
        <taxon>Bdellovibrionota</taxon>
        <taxon>Oligoflexia</taxon>
        <taxon>Silvanigrellales</taxon>
        <taxon>Spirobacillus</taxon>
    </lineage>
</organism>
<comment type="caution">
    <text evidence="11">The sequence shown here is derived from an EMBL/GenBank/DDBJ whole genome shotgun (WGS) entry which is preliminary data.</text>
</comment>
<accession>A0A369KQ36</accession>
<proteinExistence type="inferred from homology"/>
<keyword evidence="7 10" id="KW-1133">Transmembrane helix</keyword>
<evidence type="ECO:0000313" key="11">
    <source>
        <dbReference type="EMBL" id="RDB35682.1"/>
    </source>
</evidence>
<name>A0A369KQ36_9BACT</name>
<evidence type="ECO:0000256" key="6">
    <source>
        <dbReference type="ARBA" id="ARBA00022692"/>
    </source>
</evidence>
<dbReference type="PANTHER" id="PTHR38779">
    <property type="entry name" value="TYPE II SECRETION SYSTEM PROTEIN I-RELATED"/>
    <property type="match status" value="1"/>
</dbReference>
<reference evidence="11" key="1">
    <citation type="submission" date="2018-04" db="EMBL/GenBank/DDBJ databases">
        <title>Draft genome sequence of the Candidatus Spirobacillus cienkowskii, a pathogen of freshwater Daphnia species, reconstructed from hemolymph metagenomic reads.</title>
        <authorList>
            <person name="Bresciani L."/>
            <person name="Lemos L.N."/>
            <person name="Wale N."/>
            <person name="Lin J.Y."/>
            <person name="Fernandes G.R."/>
            <person name="Duffy M.A."/>
            <person name="Rodrigues J.M."/>
        </authorList>
    </citation>
    <scope>NUCLEOTIDE SEQUENCE [LARGE SCALE GENOMIC DNA]</scope>
    <source>
        <strain evidence="11">Binning01</strain>
    </source>
</reference>
<sequence>MMPTFLCQNNKPNLNNSNSKTCSQQGFTLIECILAIAILSVVVASIVGLQSSIISVTQIASDSLRASWAARSAIAQMQYITDTKSQSDIPESIKIPWITNPEFSILVSRTPLKEIKTSQFLISALNIYNLVNPQGNEKLDVEKSLGMISTTLDASTNSSSKGTFSNVTIQVKWQSGITEKEISEGFFLIDKDIFKNISLPNLGTNNNNNNPSNSSNQSNETKQ</sequence>
<evidence type="ECO:0000256" key="9">
    <source>
        <dbReference type="SAM" id="MobiDB-lite"/>
    </source>
</evidence>
<keyword evidence="5" id="KW-0997">Cell inner membrane</keyword>
<dbReference type="GO" id="GO:0015627">
    <property type="term" value="C:type II protein secretion system complex"/>
    <property type="evidence" value="ECO:0007669"/>
    <property type="project" value="InterPro"/>
</dbReference>
<evidence type="ECO:0000256" key="8">
    <source>
        <dbReference type="ARBA" id="ARBA00023136"/>
    </source>
</evidence>
<dbReference type="InterPro" id="IPR010052">
    <property type="entry name" value="T2SS_protein-GspI"/>
</dbReference>
<keyword evidence="8 10" id="KW-0472">Membrane</keyword>
<evidence type="ECO:0000313" key="12">
    <source>
        <dbReference type="Proteomes" id="UP000253934"/>
    </source>
</evidence>
<keyword evidence="12" id="KW-1185">Reference proteome</keyword>
<evidence type="ECO:0000256" key="4">
    <source>
        <dbReference type="ARBA" id="ARBA00022481"/>
    </source>
</evidence>
<dbReference type="RefSeq" id="WP_338637253.1">
    <property type="nucleotide sequence ID" value="NZ_CP146516.1"/>
</dbReference>
<dbReference type="PANTHER" id="PTHR38779:SF2">
    <property type="entry name" value="TYPE II SECRETION SYSTEM PROTEIN I-RELATED"/>
    <property type="match status" value="1"/>
</dbReference>